<reference evidence="2 3" key="1">
    <citation type="submission" date="2018-05" db="EMBL/GenBank/DDBJ databases">
        <title>Streptomyces venezuelae.</title>
        <authorList>
            <person name="Kim W."/>
            <person name="Lee N."/>
            <person name="Cho B.-K."/>
        </authorList>
    </citation>
    <scope>NUCLEOTIDE SEQUENCE [LARGE SCALE GENOMIC DNA]</scope>
    <source>
        <strain evidence="2 3">ATCC 21782</strain>
    </source>
</reference>
<name>A0A5P2DG34_STRVZ</name>
<protein>
    <submittedName>
        <fullName evidence="2">Uncharacterized protein</fullName>
    </submittedName>
</protein>
<sequence>MLAPGLQAGLEHRGLLKEWEPVPPDAPRAGQILGGTGRVRGGADRPAGCRAARGAVAVADAGGYWTNQPHVQALQAWTDQWGPGPAAGRSAAPPEAIAERAQSTAQVVTTGGVVRAALERVLRM</sequence>
<dbReference type="EMBL" id="CP029190">
    <property type="protein sequence ID" value="QES51949.1"/>
    <property type="molecule type" value="Genomic_DNA"/>
</dbReference>
<evidence type="ECO:0000313" key="2">
    <source>
        <dbReference type="EMBL" id="QES51949.1"/>
    </source>
</evidence>
<proteinExistence type="predicted"/>
<evidence type="ECO:0000256" key="1">
    <source>
        <dbReference type="SAM" id="MobiDB-lite"/>
    </source>
</evidence>
<organism evidence="2 3">
    <name type="scientific">Streptomyces venezuelae</name>
    <dbReference type="NCBI Taxonomy" id="54571"/>
    <lineage>
        <taxon>Bacteria</taxon>
        <taxon>Bacillati</taxon>
        <taxon>Actinomycetota</taxon>
        <taxon>Actinomycetes</taxon>
        <taxon>Kitasatosporales</taxon>
        <taxon>Streptomycetaceae</taxon>
        <taxon>Streptomyces</taxon>
    </lineage>
</organism>
<accession>A0A5P2DG34</accession>
<evidence type="ECO:0000313" key="3">
    <source>
        <dbReference type="Proteomes" id="UP000325211"/>
    </source>
</evidence>
<dbReference type="AlphaFoldDB" id="A0A5P2DG34"/>
<gene>
    <name evidence="2" type="ORF">DEJ50_33085</name>
</gene>
<dbReference type="Proteomes" id="UP000325211">
    <property type="component" value="Chromosome"/>
</dbReference>
<feature type="region of interest" description="Disordered" evidence="1">
    <location>
        <begin position="19"/>
        <end position="45"/>
    </location>
</feature>